<reference evidence="1" key="1">
    <citation type="submission" date="2022-08" db="EMBL/GenBank/DDBJ databases">
        <title>Genome Sequence of Pycnoporus sanguineus.</title>
        <authorList>
            <person name="Buettner E."/>
        </authorList>
    </citation>
    <scope>NUCLEOTIDE SEQUENCE</scope>
    <source>
        <strain evidence="1">CG-C14</strain>
    </source>
</reference>
<keyword evidence="2" id="KW-1185">Reference proteome</keyword>
<evidence type="ECO:0000313" key="2">
    <source>
        <dbReference type="Proteomes" id="UP001144978"/>
    </source>
</evidence>
<name>A0ACC1NUR3_9APHY</name>
<dbReference type="Proteomes" id="UP001144978">
    <property type="component" value="Unassembled WGS sequence"/>
</dbReference>
<evidence type="ECO:0000313" key="1">
    <source>
        <dbReference type="EMBL" id="KAJ2982654.1"/>
    </source>
</evidence>
<sequence length="223" mass="22952">MVHSPQLTLNHPAAIINNSGVVHTSPHGHQKGAAPSSLAQVPNLFADLIPTTAVKPSETAGNEDPRETQSVQGHASTPLSGMAKSVDQSRKASGKMAAVWLPALGAESLKDRCARVWARQPENLTKTQEDFNAWYKHAAHYKKKKLANQDGSVANALPPAAAKAPVADEVAGILGSGCADVVAGKQSVDVAGERVAAGTCGRAAVDGFGSSTGCSQNMAGFVV</sequence>
<gene>
    <name evidence="1" type="ORF">NUW54_g10722</name>
</gene>
<comment type="caution">
    <text evidence="1">The sequence shown here is derived from an EMBL/GenBank/DDBJ whole genome shotgun (WGS) entry which is preliminary data.</text>
</comment>
<proteinExistence type="predicted"/>
<accession>A0ACC1NUR3</accession>
<dbReference type="EMBL" id="JANSHE010003952">
    <property type="protein sequence ID" value="KAJ2982654.1"/>
    <property type="molecule type" value="Genomic_DNA"/>
</dbReference>
<organism evidence="1 2">
    <name type="scientific">Trametes sanguinea</name>
    <dbReference type="NCBI Taxonomy" id="158606"/>
    <lineage>
        <taxon>Eukaryota</taxon>
        <taxon>Fungi</taxon>
        <taxon>Dikarya</taxon>
        <taxon>Basidiomycota</taxon>
        <taxon>Agaricomycotina</taxon>
        <taxon>Agaricomycetes</taxon>
        <taxon>Polyporales</taxon>
        <taxon>Polyporaceae</taxon>
        <taxon>Trametes</taxon>
    </lineage>
</organism>
<protein>
    <submittedName>
        <fullName evidence="1">Uncharacterized protein</fullName>
    </submittedName>
</protein>